<dbReference type="EMBL" id="JAKUCV010002023">
    <property type="protein sequence ID" value="KAJ4844196.1"/>
    <property type="molecule type" value="Genomic_DNA"/>
</dbReference>
<accession>A0A9Q0G6U2</accession>
<dbReference type="AlphaFoldDB" id="A0A9Q0G6U2"/>
<name>A0A9Q0G6U2_9ROSI</name>
<comment type="caution">
    <text evidence="1">The sequence shown here is derived from an EMBL/GenBank/DDBJ whole genome shotgun (WGS) entry which is preliminary data.</text>
</comment>
<protein>
    <submittedName>
        <fullName evidence="1">Uncharacterized protein</fullName>
    </submittedName>
</protein>
<evidence type="ECO:0000313" key="2">
    <source>
        <dbReference type="Proteomes" id="UP001141552"/>
    </source>
</evidence>
<proteinExistence type="predicted"/>
<dbReference type="Proteomes" id="UP001141552">
    <property type="component" value="Unassembled WGS sequence"/>
</dbReference>
<reference evidence="1" key="2">
    <citation type="journal article" date="2023" name="Plants (Basel)">
        <title>Annotation of the Turnera subulata (Passifloraceae) Draft Genome Reveals the S-Locus Evolved after the Divergence of Turneroideae from Passifloroideae in a Stepwise Manner.</title>
        <authorList>
            <person name="Henning P.M."/>
            <person name="Roalson E.H."/>
            <person name="Mir W."/>
            <person name="McCubbin A.G."/>
            <person name="Shore J.S."/>
        </authorList>
    </citation>
    <scope>NUCLEOTIDE SEQUENCE</scope>
    <source>
        <strain evidence="1">F60SS</strain>
    </source>
</reference>
<gene>
    <name evidence="1" type="ORF">Tsubulata_000872</name>
</gene>
<organism evidence="1 2">
    <name type="scientific">Turnera subulata</name>
    <dbReference type="NCBI Taxonomy" id="218843"/>
    <lineage>
        <taxon>Eukaryota</taxon>
        <taxon>Viridiplantae</taxon>
        <taxon>Streptophyta</taxon>
        <taxon>Embryophyta</taxon>
        <taxon>Tracheophyta</taxon>
        <taxon>Spermatophyta</taxon>
        <taxon>Magnoliopsida</taxon>
        <taxon>eudicotyledons</taxon>
        <taxon>Gunneridae</taxon>
        <taxon>Pentapetalae</taxon>
        <taxon>rosids</taxon>
        <taxon>fabids</taxon>
        <taxon>Malpighiales</taxon>
        <taxon>Passifloraceae</taxon>
        <taxon>Turnera</taxon>
    </lineage>
</organism>
<reference evidence="1" key="1">
    <citation type="submission" date="2022-02" db="EMBL/GenBank/DDBJ databases">
        <authorList>
            <person name="Henning P.M."/>
            <person name="McCubbin A.G."/>
            <person name="Shore J.S."/>
        </authorList>
    </citation>
    <scope>NUCLEOTIDE SEQUENCE</scope>
    <source>
        <strain evidence="1">F60SS</strain>
        <tissue evidence="1">Leaves</tissue>
    </source>
</reference>
<keyword evidence="2" id="KW-1185">Reference proteome</keyword>
<sequence>MDICFRGDFQLIPSSLHLASSERGRAMVHHRPPVESDRGMRLEARRRSGKPYNSSSFLSRVLSFDFRLKSIGRYVLVAGALRVYSGNEWKPCVWRGTREFMNVKPKDSRIMTDNDLSVGESRRGVRNWLIHGNLPGTHESAR</sequence>
<evidence type="ECO:0000313" key="1">
    <source>
        <dbReference type="EMBL" id="KAJ4844196.1"/>
    </source>
</evidence>